<organism evidence="11">
    <name type="scientific">Tetraodon nigroviridis</name>
    <name type="common">Spotted green pufferfish</name>
    <name type="synonym">Chelonodon nigroviridis</name>
    <dbReference type="NCBI Taxonomy" id="99883"/>
    <lineage>
        <taxon>Eukaryota</taxon>
        <taxon>Metazoa</taxon>
        <taxon>Chordata</taxon>
        <taxon>Craniata</taxon>
        <taxon>Vertebrata</taxon>
        <taxon>Euteleostomi</taxon>
        <taxon>Actinopterygii</taxon>
        <taxon>Neopterygii</taxon>
        <taxon>Teleostei</taxon>
        <taxon>Neoteleostei</taxon>
        <taxon>Acanthomorphata</taxon>
        <taxon>Eupercaria</taxon>
        <taxon>Tetraodontiformes</taxon>
        <taxon>Tetradontoidea</taxon>
        <taxon>Tetraodontidae</taxon>
        <taxon>Tetraodon</taxon>
    </lineage>
</organism>
<evidence type="ECO:0000256" key="2">
    <source>
        <dbReference type="ARBA" id="ARBA00007348"/>
    </source>
</evidence>
<dbReference type="SMART" id="SM00536">
    <property type="entry name" value="AXH"/>
    <property type="match status" value="1"/>
</dbReference>
<name>Q4T161_TETNG</name>
<dbReference type="InterPro" id="IPR020997">
    <property type="entry name" value="Ataxin-1_N"/>
</dbReference>
<feature type="compositionally biased region" description="Basic and acidic residues" evidence="9">
    <location>
        <begin position="251"/>
        <end position="263"/>
    </location>
</feature>
<dbReference type="InterPro" id="IPR043404">
    <property type="entry name" value="ATAXIN1-like"/>
</dbReference>
<evidence type="ECO:0000256" key="9">
    <source>
        <dbReference type="SAM" id="MobiDB-lite"/>
    </source>
</evidence>
<evidence type="ECO:0000256" key="8">
    <source>
        <dbReference type="ARBA" id="ARBA00023242"/>
    </source>
</evidence>
<dbReference type="AlphaFoldDB" id="Q4T161"/>
<dbReference type="InterPro" id="IPR003652">
    <property type="entry name" value="Ataxin_AXH_dom"/>
</dbReference>
<evidence type="ECO:0000256" key="3">
    <source>
        <dbReference type="ARBA" id="ARBA00022491"/>
    </source>
</evidence>
<evidence type="ECO:0000256" key="7">
    <source>
        <dbReference type="ARBA" id="ARBA00023163"/>
    </source>
</evidence>
<evidence type="ECO:0000256" key="5">
    <source>
        <dbReference type="ARBA" id="ARBA00023015"/>
    </source>
</evidence>
<comment type="similarity">
    <text evidence="2">Belongs to the ATXN1 family.</text>
</comment>
<feature type="region of interest" description="Disordered" evidence="9">
    <location>
        <begin position="681"/>
        <end position="786"/>
    </location>
</feature>
<dbReference type="SUPFAM" id="SSF102031">
    <property type="entry name" value="AXH domain"/>
    <property type="match status" value="1"/>
</dbReference>
<keyword evidence="7" id="KW-0804">Transcription</keyword>
<dbReference type="GO" id="GO:0007399">
    <property type="term" value="P:nervous system development"/>
    <property type="evidence" value="ECO:0007669"/>
    <property type="project" value="TreeGrafter"/>
</dbReference>
<feature type="domain" description="AXH" evidence="10">
    <location>
        <begin position="536"/>
        <end position="668"/>
    </location>
</feature>
<feature type="region of interest" description="Disordered" evidence="9">
    <location>
        <begin position="1"/>
        <end position="86"/>
    </location>
</feature>
<dbReference type="GO" id="GO:0003723">
    <property type="term" value="F:RNA binding"/>
    <property type="evidence" value="ECO:0007669"/>
    <property type="project" value="InterPro"/>
</dbReference>
<keyword evidence="6" id="KW-0238">DNA-binding</keyword>
<dbReference type="InterPro" id="IPR036096">
    <property type="entry name" value="Ataxin_AXH_dom_sf"/>
</dbReference>
<evidence type="ECO:0000256" key="1">
    <source>
        <dbReference type="ARBA" id="ARBA00004123"/>
    </source>
</evidence>
<gene>
    <name evidence="11" type="ORF">GSTENG00008986001</name>
</gene>
<feature type="region of interest" description="Disordered" evidence="9">
    <location>
        <begin position="142"/>
        <end position="226"/>
    </location>
</feature>
<dbReference type="GO" id="GO:0000122">
    <property type="term" value="P:negative regulation of transcription by RNA polymerase II"/>
    <property type="evidence" value="ECO:0007669"/>
    <property type="project" value="TreeGrafter"/>
</dbReference>
<evidence type="ECO:0000256" key="6">
    <source>
        <dbReference type="ARBA" id="ARBA00023125"/>
    </source>
</evidence>
<proteinExistence type="inferred from homology"/>
<feature type="non-terminal residue" evidence="11">
    <location>
        <position position="1"/>
    </location>
</feature>
<dbReference type="GO" id="GO:0003677">
    <property type="term" value="F:DNA binding"/>
    <property type="evidence" value="ECO:0007669"/>
    <property type="project" value="UniProtKB-KW"/>
</dbReference>
<reference evidence="11" key="2">
    <citation type="submission" date="2004-02" db="EMBL/GenBank/DDBJ databases">
        <authorList>
            <consortium name="Genoscope"/>
            <consortium name="Whitehead Institute Centre for Genome Research"/>
        </authorList>
    </citation>
    <scope>NUCLEOTIDE SEQUENCE</scope>
</reference>
<dbReference type="EMBL" id="CAAE01010714">
    <property type="protein sequence ID" value="CAF93371.1"/>
    <property type="molecule type" value="Genomic_DNA"/>
</dbReference>
<evidence type="ECO:0000313" key="11">
    <source>
        <dbReference type="EMBL" id="CAF93371.1"/>
    </source>
</evidence>
<keyword evidence="5" id="KW-0805">Transcription regulation</keyword>
<dbReference type="GO" id="GO:0005634">
    <property type="term" value="C:nucleus"/>
    <property type="evidence" value="ECO:0007669"/>
    <property type="project" value="UniProtKB-SubCell"/>
</dbReference>
<evidence type="ECO:0000256" key="4">
    <source>
        <dbReference type="ARBA" id="ARBA00022553"/>
    </source>
</evidence>
<comment type="subcellular location">
    <subcellularLocation>
        <location evidence="1">Nucleus</location>
    </subcellularLocation>
</comment>
<dbReference type="PANTHER" id="PTHR13392">
    <property type="entry name" value="ATAXIN 1"/>
    <property type="match status" value="1"/>
</dbReference>
<feature type="compositionally biased region" description="Basic and acidic residues" evidence="9">
    <location>
        <begin position="1"/>
        <end position="19"/>
    </location>
</feature>
<evidence type="ECO:0000259" key="10">
    <source>
        <dbReference type="PROSITE" id="PS51148"/>
    </source>
</evidence>
<keyword evidence="4" id="KW-0597">Phosphoprotein</keyword>
<feature type="region of interest" description="Disordered" evidence="9">
    <location>
        <begin position="251"/>
        <end position="283"/>
    </location>
</feature>
<dbReference type="KEGG" id="tng:GSTEN00008986G001"/>
<accession>Q4T161</accession>
<dbReference type="PROSITE" id="PS51148">
    <property type="entry name" value="AXH"/>
    <property type="match status" value="1"/>
</dbReference>
<dbReference type="PANTHER" id="PTHR13392:SF5">
    <property type="entry name" value="ATAXIN-1"/>
    <property type="match status" value="1"/>
</dbReference>
<comment type="caution">
    <text evidence="11">The sequence shown here is derived from an EMBL/GenBank/DDBJ whole genome shotgun (WGS) entry which is preliminary data.</text>
</comment>
<keyword evidence="3" id="KW-0678">Repressor</keyword>
<dbReference type="Pfam" id="PF12547">
    <property type="entry name" value="ATXN-1_C"/>
    <property type="match status" value="1"/>
</dbReference>
<dbReference type="OrthoDB" id="10000452at2759"/>
<reference evidence="11" key="1">
    <citation type="journal article" date="2004" name="Nature">
        <title>Genome duplication in the teleost fish Tetraodon nigroviridis reveals the early vertebrate proto-karyotype.</title>
        <authorList>
            <person name="Jaillon O."/>
            <person name="Aury J.-M."/>
            <person name="Brunet F."/>
            <person name="Petit J.-L."/>
            <person name="Stange-Thomann N."/>
            <person name="Mauceli E."/>
            <person name="Bouneau L."/>
            <person name="Fischer C."/>
            <person name="Ozouf-Costaz C."/>
            <person name="Bernot A."/>
            <person name="Nicaud S."/>
            <person name="Jaffe D."/>
            <person name="Fisher S."/>
            <person name="Lutfalla G."/>
            <person name="Dossat C."/>
            <person name="Segurens B."/>
            <person name="Dasilva C."/>
            <person name="Salanoubat M."/>
            <person name="Levy M."/>
            <person name="Boudet N."/>
            <person name="Castellano S."/>
            <person name="Anthouard V."/>
            <person name="Jubin C."/>
            <person name="Castelli V."/>
            <person name="Katinka M."/>
            <person name="Vacherie B."/>
            <person name="Biemont C."/>
            <person name="Skalli Z."/>
            <person name="Cattolico L."/>
            <person name="Poulain J."/>
            <person name="De Berardinis V."/>
            <person name="Cruaud C."/>
            <person name="Duprat S."/>
            <person name="Brottier P."/>
            <person name="Coutanceau J.-P."/>
            <person name="Gouzy J."/>
            <person name="Parra G."/>
            <person name="Lardier G."/>
            <person name="Chapple C."/>
            <person name="McKernan K.J."/>
            <person name="McEwan P."/>
            <person name="Bosak S."/>
            <person name="Kellis M."/>
            <person name="Volff J.-N."/>
            <person name="Guigo R."/>
            <person name="Zody M.C."/>
            <person name="Mesirov J."/>
            <person name="Lindblad-Toh K."/>
            <person name="Birren B."/>
            <person name="Nusbaum C."/>
            <person name="Kahn D."/>
            <person name="Robinson-Rechavi M."/>
            <person name="Laudet V."/>
            <person name="Schachter V."/>
            <person name="Quetier F."/>
            <person name="Saurin W."/>
            <person name="Scarpelli C."/>
            <person name="Wincker P."/>
            <person name="Lander E.S."/>
            <person name="Weissenbach J."/>
            <person name="Roest Crollius H."/>
        </authorList>
    </citation>
    <scope>NUCLEOTIDE SEQUENCE [LARGE SCALE GENOMIC DNA]</scope>
</reference>
<keyword evidence="8" id="KW-0539">Nucleus</keyword>
<dbReference type="Pfam" id="PF08517">
    <property type="entry name" value="AXH"/>
    <property type="match status" value="1"/>
</dbReference>
<sequence length="786" mass="83091">MKSNQERSNECLPPKKREIPSSTLPTENRLPAPPAADTQRAESVPWLAPVAGGSESGVGEHHSSSQSDGPHFKSLFPTLDTSSSSSSVRLVQSLPTVYTSPLSQSPVGGSVHYSQLPPSLQFITSPYAAPYAGYVSHMFPPPPPPPPPLTSSSLATQRPPHVAAVSASSQGSQPRASAVRGAMPPPPTEPAPHHVHKSPSTRTLPSPPHQGGVHLPPHSLHPHHPLAHGTSQAVVQYADGAARKEEVHSLPRELHNGELERGQRFGAPPDSSHPKPGSKLKDNASFSSYEARHLVLPSEYSPHDPPGLRTSVMLMPNSHGDHQLAPLRASPEKVATTSSAHMEKGGILLGKPVSRTPSSTNTTSSFMFPPPLSLNNLNASVSTFSPPTVIQTTHNTTESLSMGLPSTSIYPQPPIIGYIAGSNGSQPTPIGYHSGLQQHLLIPGSQPVIIPVSGGGVTTLDTASSHLSSSGQAAKFPTTLPCTYIAAMALKRESLETSSGSYPQPAPGAVVQAQLHLPVVPALPGLVAPSAPPPPSGAALPPSLPPYFVKGSIIQLANGELKRVEDLKTEDFIQSAEISSDLKIDSSTVERIEGSRTSPDFAVVQFSVGEHRSQVSVEVLVEYPFFVFGQGWSSCCPDRTTQLLELPCTKLSVGDVCISLTLKNLKNGSLKKTQSLELAPPVPVSSLKSSTSPVCGRGGSRRGEWENGLGQPAQGAPGTREKNGHPPVGSCKWPQKTSRHQEEEMVGSRGRKVEKTEEEPPLTLPKPSFIPQEVKVSIEGRSNNGK</sequence>
<protein>
    <submittedName>
        <fullName evidence="11">(spotted green pufferfish) hypothetical protein</fullName>
    </submittedName>
</protein>